<protein>
    <submittedName>
        <fullName evidence="1">Uncharacterized protein</fullName>
    </submittedName>
</protein>
<reference evidence="1" key="1">
    <citation type="submission" date="2013-04" db="EMBL/GenBank/DDBJ databases">
        <authorList>
            <person name="Harkins D.M."/>
            <person name="Durkin A.S."/>
            <person name="Brinkac L.M."/>
            <person name="Haft D.H."/>
            <person name="Selengut J.D."/>
            <person name="Sanka R."/>
            <person name="DePew J."/>
            <person name="Purushe J."/>
            <person name="Galloway R.L."/>
            <person name="Vinetz J.M."/>
            <person name="Sutton G.G."/>
            <person name="Nierman W.C."/>
            <person name="Fouts D.E."/>
        </authorList>
    </citation>
    <scope>NUCLEOTIDE SEQUENCE [LARGE SCALE GENOMIC DNA]</scope>
    <source>
        <strain evidence="1">CDC</strain>
    </source>
</reference>
<comment type="caution">
    <text evidence="1">The sequence shown here is derived from an EMBL/GenBank/DDBJ whole genome shotgun (WGS) entry which is preliminary data.</text>
</comment>
<sequence>MDIKRSYFALQIFGNFADAQMGEITEEPECAIRTLFMHTKDGNPIPNLCFCKWAKSHFI</sequence>
<proteinExistence type="predicted"/>
<accession>R9A8U2</accession>
<organism evidence="1 2">
    <name type="scientific">Leptospira wolbachii serovar Codice str. CDC</name>
    <dbReference type="NCBI Taxonomy" id="1218599"/>
    <lineage>
        <taxon>Bacteria</taxon>
        <taxon>Pseudomonadati</taxon>
        <taxon>Spirochaetota</taxon>
        <taxon>Spirochaetia</taxon>
        <taxon>Leptospirales</taxon>
        <taxon>Leptospiraceae</taxon>
        <taxon>Leptospira</taxon>
    </lineage>
</organism>
<dbReference type="AlphaFoldDB" id="R9A8U2"/>
<dbReference type="EMBL" id="AOGZ02000014">
    <property type="protein sequence ID" value="EOQ96645.1"/>
    <property type="molecule type" value="Genomic_DNA"/>
</dbReference>
<gene>
    <name evidence="1" type="ORF">LEP1GSC195_2690</name>
</gene>
<name>R9A8U2_9LEPT</name>
<evidence type="ECO:0000313" key="2">
    <source>
        <dbReference type="Proteomes" id="UP000013984"/>
    </source>
</evidence>
<dbReference type="Proteomes" id="UP000013984">
    <property type="component" value="Unassembled WGS sequence"/>
</dbReference>
<evidence type="ECO:0000313" key="1">
    <source>
        <dbReference type="EMBL" id="EOQ96645.1"/>
    </source>
</evidence>
<keyword evidence="2" id="KW-1185">Reference proteome</keyword>